<dbReference type="GO" id="GO:0005634">
    <property type="term" value="C:nucleus"/>
    <property type="evidence" value="ECO:0007669"/>
    <property type="project" value="TreeGrafter"/>
</dbReference>
<dbReference type="PROSITE" id="PS50082">
    <property type="entry name" value="WD_REPEATS_2"/>
    <property type="match status" value="7"/>
</dbReference>
<feature type="repeat" description="WD" evidence="3">
    <location>
        <begin position="456"/>
        <end position="495"/>
    </location>
</feature>
<protein>
    <submittedName>
        <fullName evidence="8">F-box domain-containing protein</fullName>
    </submittedName>
</protein>
<feature type="repeat" description="WD" evidence="3">
    <location>
        <begin position="241"/>
        <end position="277"/>
    </location>
</feature>
<dbReference type="EMBL" id="UXSR01005320">
    <property type="protein sequence ID" value="VDD81033.1"/>
    <property type="molecule type" value="Genomic_DNA"/>
</dbReference>
<dbReference type="Pfam" id="PF00400">
    <property type="entry name" value="WD40"/>
    <property type="match status" value="5"/>
</dbReference>
<dbReference type="Pfam" id="PF12937">
    <property type="entry name" value="F-box-like"/>
    <property type="match status" value="1"/>
</dbReference>
<feature type="region of interest" description="Disordered" evidence="4">
    <location>
        <begin position="1"/>
        <end position="22"/>
    </location>
</feature>
<evidence type="ECO:0000313" key="6">
    <source>
        <dbReference type="EMBL" id="VDD81033.1"/>
    </source>
</evidence>
<sequence length="582" mass="65219">MSNRRLRTRKRRHSGEEKLEASMSISPKRCDSCLTQDDPGRLFPAYTNFPLNDRFPELSALVHTCSHLELIHLKSEIQPLLRRDFISHLPYEIAIKILSYLGPKDLLQCAQVSRVWHAVSEDPLLWKHICQQLNIPRCFPKEMHHLSPRLEFSTNHSEVSPPGSRNIYICGWKEAFMREIHLECNWRHGSLNPPKHLPGHQTLMTHVITCLNVYQDWAISASDDSSICVWDLMTGSRLARLSGHIGGVWAMIVMPQRETPLLVSGSTDRTLRVWRLDGLHWPCAMTLFGHLSTVRCLAASLSDSEDLIVSGSRDTTLRLWNIRSGECLLTLQGHLGAVRCVCFRDSYIVSGSYDCTVRVWSALSGCCLHVLSHHTDRVYTLLFDGLRVISGSLDTTIRVWNLATQRLEHTCFGHQSLTSEMVLDSARMRLISSNADETIRVWDITSGECVHVLAGPNKHQSAVTCVQLTKKFIVSSSDDGTVKLWDRETGAFVRDLVSLKAPGAVVWRVAVTSSSRRLVCAAGTRFGSEQPTQLIVLDFDDRPGYGQHVCQRKTRAHTANLPTAISAPGVHATNTTTSSPSP</sequence>
<dbReference type="WBParaSite" id="MCU_003063-RA">
    <property type="protein sequence ID" value="MCU_003063-RA"/>
    <property type="gene ID" value="MCU_003063"/>
</dbReference>
<evidence type="ECO:0000256" key="4">
    <source>
        <dbReference type="SAM" id="MobiDB-lite"/>
    </source>
</evidence>
<feature type="domain" description="F-box" evidence="5">
    <location>
        <begin position="83"/>
        <end position="129"/>
    </location>
</feature>
<dbReference type="SMART" id="SM00320">
    <property type="entry name" value="WD40"/>
    <property type="match status" value="7"/>
</dbReference>
<dbReference type="PANTHER" id="PTHR19849">
    <property type="entry name" value="PHOSPHOLIPASE A-2-ACTIVATING PROTEIN"/>
    <property type="match status" value="1"/>
</dbReference>
<organism evidence="6 7">
    <name type="scientific">Mesocestoides corti</name>
    <name type="common">Flatworm</name>
    <dbReference type="NCBI Taxonomy" id="53468"/>
    <lineage>
        <taxon>Eukaryota</taxon>
        <taxon>Metazoa</taxon>
        <taxon>Spiralia</taxon>
        <taxon>Lophotrochozoa</taxon>
        <taxon>Platyhelminthes</taxon>
        <taxon>Cestoda</taxon>
        <taxon>Eucestoda</taxon>
        <taxon>Cyclophyllidea</taxon>
        <taxon>Mesocestoididae</taxon>
        <taxon>Mesocestoides</taxon>
    </lineage>
</organism>
<keyword evidence="2" id="KW-0677">Repeat</keyword>
<proteinExistence type="predicted"/>
<evidence type="ECO:0000256" key="1">
    <source>
        <dbReference type="ARBA" id="ARBA00022574"/>
    </source>
</evidence>
<feature type="repeat" description="WD" evidence="3">
    <location>
        <begin position="219"/>
        <end position="240"/>
    </location>
</feature>
<dbReference type="InterPro" id="IPR019775">
    <property type="entry name" value="WD40_repeat_CS"/>
</dbReference>
<dbReference type="InterPro" id="IPR056828">
    <property type="entry name" value="Beta-prop_TEP1_C"/>
</dbReference>
<dbReference type="InterPro" id="IPR020472">
    <property type="entry name" value="WD40_PAC1"/>
</dbReference>
<evidence type="ECO:0000259" key="5">
    <source>
        <dbReference type="PROSITE" id="PS50181"/>
    </source>
</evidence>
<evidence type="ECO:0000256" key="3">
    <source>
        <dbReference type="PROSITE-ProRule" id="PRU00221"/>
    </source>
</evidence>
<dbReference type="PROSITE" id="PS50181">
    <property type="entry name" value="FBOX"/>
    <property type="match status" value="1"/>
</dbReference>
<dbReference type="Pfam" id="PF25048">
    <property type="entry name" value="Beta-prop_TEP1_C"/>
    <property type="match status" value="1"/>
</dbReference>
<dbReference type="AlphaFoldDB" id="A0A0R3UI21"/>
<keyword evidence="7" id="KW-1185">Reference proteome</keyword>
<dbReference type="InterPro" id="IPR036322">
    <property type="entry name" value="WD40_repeat_dom_sf"/>
</dbReference>
<dbReference type="Gene3D" id="2.130.10.10">
    <property type="entry name" value="YVTN repeat-like/Quinoprotein amine dehydrogenase"/>
    <property type="match status" value="1"/>
</dbReference>
<dbReference type="PRINTS" id="PR00320">
    <property type="entry name" value="GPROTEINBRPT"/>
</dbReference>
<dbReference type="InterPro" id="IPR001680">
    <property type="entry name" value="WD40_rpt"/>
</dbReference>
<feature type="compositionally biased region" description="Basic residues" evidence="4">
    <location>
        <begin position="1"/>
        <end position="13"/>
    </location>
</feature>
<feature type="repeat" description="WD" evidence="3">
    <location>
        <begin position="287"/>
        <end position="330"/>
    </location>
</feature>
<gene>
    <name evidence="6" type="ORF">MCOS_LOCUS7036</name>
</gene>
<dbReference type="InterPro" id="IPR015943">
    <property type="entry name" value="WD40/YVTN_repeat-like_dom_sf"/>
</dbReference>
<dbReference type="SMART" id="SM00256">
    <property type="entry name" value="FBOX"/>
    <property type="match status" value="1"/>
</dbReference>
<dbReference type="InterPro" id="IPR001810">
    <property type="entry name" value="F-box_dom"/>
</dbReference>
<evidence type="ECO:0000313" key="7">
    <source>
        <dbReference type="Proteomes" id="UP000267029"/>
    </source>
</evidence>
<feature type="repeat" description="WD" evidence="3">
    <location>
        <begin position="371"/>
        <end position="410"/>
    </location>
</feature>
<feature type="repeat" description="WD" evidence="3">
    <location>
        <begin position="331"/>
        <end position="370"/>
    </location>
</feature>
<name>A0A0R3UI21_MESCO</name>
<dbReference type="Proteomes" id="UP000267029">
    <property type="component" value="Unassembled WGS sequence"/>
</dbReference>
<dbReference type="STRING" id="53468.A0A0R3UI21"/>
<dbReference type="PANTHER" id="PTHR19849:SF1">
    <property type="entry name" value="F-BOX_WD REPEAT-CONTAINING PROTEIN 7"/>
    <property type="match status" value="1"/>
</dbReference>
<dbReference type="GO" id="GO:0005737">
    <property type="term" value="C:cytoplasm"/>
    <property type="evidence" value="ECO:0007669"/>
    <property type="project" value="TreeGrafter"/>
</dbReference>
<reference evidence="8" key="2">
    <citation type="submission" date="2019-11" db="UniProtKB">
        <authorList>
            <consortium name="WormBaseParasite"/>
        </authorList>
    </citation>
    <scope>IDENTIFICATION</scope>
</reference>
<dbReference type="CDD" id="cd00200">
    <property type="entry name" value="WD40"/>
    <property type="match status" value="1"/>
</dbReference>
<evidence type="ECO:0000313" key="8">
    <source>
        <dbReference type="WBParaSite" id="MCU_003063-RA"/>
    </source>
</evidence>
<reference evidence="6 7" key="1">
    <citation type="submission" date="2018-10" db="EMBL/GenBank/DDBJ databases">
        <authorList>
            <consortium name="Pathogen Informatics"/>
        </authorList>
    </citation>
    <scope>NUCLEOTIDE SEQUENCE [LARGE SCALE GENOMIC DNA]</scope>
</reference>
<dbReference type="SUPFAM" id="SSF81383">
    <property type="entry name" value="F-box domain"/>
    <property type="match status" value="1"/>
</dbReference>
<dbReference type="OrthoDB" id="190105at2759"/>
<keyword evidence="1 3" id="KW-0853">WD repeat</keyword>
<dbReference type="PROSITE" id="PS00678">
    <property type="entry name" value="WD_REPEATS_1"/>
    <property type="match status" value="3"/>
</dbReference>
<dbReference type="GO" id="GO:0010992">
    <property type="term" value="P:ubiquitin recycling"/>
    <property type="evidence" value="ECO:0007669"/>
    <property type="project" value="TreeGrafter"/>
</dbReference>
<dbReference type="GO" id="GO:0043161">
    <property type="term" value="P:proteasome-mediated ubiquitin-dependent protein catabolic process"/>
    <property type="evidence" value="ECO:0007669"/>
    <property type="project" value="TreeGrafter"/>
</dbReference>
<evidence type="ECO:0000256" key="2">
    <source>
        <dbReference type="ARBA" id="ARBA00022737"/>
    </source>
</evidence>
<dbReference type="PROSITE" id="PS50294">
    <property type="entry name" value="WD_REPEATS_REGION"/>
    <property type="match status" value="6"/>
</dbReference>
<dbReference type="InterPro" id="IPR036047">
    <property type="entry name" value="F-box-like_dom_sf"/>
</dbReference>
<dbReference type="Gene3D" id="1.20.1280.50">
    <property type="match status" value="1"/>
</dbReference>
<dbReference type="SUPFAM" id="SSF50978">
    <property type="entry name" value="WD40 repeat-like"/>
    <property type="match status" value="1"/>
</dbReference>
<feature type="repeat" description="WD" evidence="3">
    <location>
        <begin position="411"/>
        <end position="452"/>
    </location>
</feature>
<accession>A0A0R3UI21</accession>
<dbReference type="GO" id="GO:0043130">
    <property type="term" value="F:ubiquitin binding"/>
    <property type="evidence" value="ECO:0007669"/>
    <property type="project" value="TreeGrafter"/>
</dbReference>